<evidence type="ECO:0000313" key="1">
    <source>
        <dbReference type="EMBL" id="CEQ43001.1"/>
    </source>
</evidence>
<proteinExistence type="predicted"/>
<accession>A0A0D6ET94</accession>
<reference evidence="2" key="1">
    <citation type="submission" date="2015-02" db="EMBL/GenBank/DDBJ databases">
        <authorList>
            <person name="Gon?alves P."/>
        </authorList>
    </citation>
    <scope>NUCLEOTIDE SEQUENCE [LARGE SCALE GENOMIC DNA]</scope>
</reference>
<organism evidence="1 2">
    <name type="scientific">Sporidiobolus salmonicolor</name>
    <name type="common">Yeast-like fungus</name>
    <name type="synonym">Sporobolomyces salmonicolor</name>
    <dbReference type="NCBI Taxonomy" id="5005"/>
    <lineage>
        <taxon>Eukaryota</taxon>
        <taxon>Fungi</taxon>
        <taxon>Dikarya</taxon>
        <taxon>Basidiomycota</taxon>
        <taxon>Pucciniomycotina</taxon>
        <taxon>Microbotryomycetes</taxon>
        <taxon>Sporidiobolales</taxon>
        <taxon>Sporidiobolaceae</taxon>
        <taxon>Sporobolomyces</taxon>
    </lineage>
</organism>
<dbReference type="Proteomes" id="UP000243876">
    <property type="component" value="Unassembled WGS sequence"/>
</dbReference>
<gene>
    <name evidence="1" type="primary">SPOSA6832_04874</name>
</gene>
<keyword evidence="2" id="KW-1185">Reference proteome</keyword>
<name>A0A0D6ET94_SPOSA</name>
<dbReference type="EMBL" id="CENE01000043">
    <property type="protein sequence ID" value="CEQ43001.1"/>
    <property type="molecule type" value="Genomic_DNA"/>
</dbReference>
<sequence>MPEPPSGTSLHPLIGLSPTSSRLSSFLASLSPSPLPPPQIASYPDIVYYNYHPLALSLSFEPRPPYRPNYGLTTRDALDEHHLTLVGIDVYNHEARLDDPKANQRDHKAPPEYEPFPAYPILISHSTSRSPAEPAVFPLTPTTTGAELVAVLGEPSRKGGGTTAGVGIWTEWTEDGVMVEWASGGLEAWEKGAGAVWRVLSVFERGVAKGKEEGDE</sequence>
<protein>
    <submittedName>
        <fullName evidence="1">SPOSA6832_04874-mRNA-1:cds</fullName>
    </submittedName>
</protein>
<dbReference type="OrthoDB" id="2224399at2759"/>
<dbReference type="AlphaFoldDB" id="A0A0D6ET94"/>
<evidence type="ECO:0000313" key="2">
    <source>
        <dbReference type="Proteomes" id="UP000243876"/>
    </source>
</evidence>